<organism evidence="1 2">
    <name type="scientific">Aneurinibacillus soli</name>
    <dbReference type="NCBI Taxonomy" id="1500254"/>
    <lineage>
        <taxon>Bacteria</taxon>
        <taxon>Bacillati</taxon>
        <taxon>Bacillota</taxon>
        <taxon>Bacilli</taxon>
        <taxon>Bacillales</taxon>
        <taxon>Paenibacillaceae</taxon>
        <taxon>Aneurinibacillus group</taxon>
        <taxon>Aneurinibacillus</taxon>
    </lineage>
</organism>
<dbReference type="EMBL" id="AP017312">
    <property type="protein sequence ID" value="BAU27214.1"/>
    <property type="molecule type" value="Genomic_DNA"/>
</dbReference>
<gene>
    <name evidence="1" type="ORF">CB4_01383</name>
</gene>
<protein>
    <submittedName>
        <fullName evidence="1">Uncharacterized protein</fullName>
    </submittedName>
</protein>
<evidence type="ECO:0000313" key="1">
    <source>
        <dbReference type="EMBL" id="BAU27214.1"/>
    </source>
</evidence>
<dbReference type="OrthoDB" id="2086300at2"/>
<dbReference type="RefSeq" id="WP_096464378.1">
    <property type="nucleotide sequence ID" value="NZ_AP017312.1"/>
</dbReference>
<accession>A0A0U5BGA0</accession>
<dbReference type="AlphaFoldDB" id="A0A0U5BGA0"/>
<dbReference type="Proteomes" id="UP000217696">
    <property type="component" value="Chromosome"/>
</dbReference>
<evidence type="ECO:0000313" key="2">
    <source>
        <dbReference type="Proteomes" id="UP000217696"/>
    </source>
</evidence>
<proteinExistence type="predicted"/>
<keyword evidence="2" id="KW-1185">Reference proteome</keyword>
<dbReference type="KEGG" id="asoc:CB4_01383"/>
<name>A0A0U5BGA0_9BACL</name>
<sequence length="183" mass="21163">MNFFILSQDTQVSQAVEPLGVSQAITWAQLVMAQTEGKKELPLQFYIRENPLVEYVDFIERPVPLLADWIKELMKKYEPALYTRIAVLTDVKRKRQDLYWILVPPRIACLSDQTEFHQDGTLKRLVIADEQAAGHPVFMIDGIKEPYVCVNLAVAESLLRRSCTGIRFQKIETERIRRKEGAR</sequence>
<reference evidence="1 2" key="1">
    <citation type="submission" date="2015-12" db="EMBL/GenBank/DDBJ databases">
        <title>Genome sequence of Aneurinibacillus soli.</title>
        <authorList>
            <person name="Lee J.S."/>
            <person name="Lee K.C."/>
            <person name="Kim K.K."/>
            <person name="Lee B.W."/>
        </authorList>
    </citation>
    <scope>NUCLEOTIDE SEQUENCE [LARGE SCALE GENOMIC DNA]</scope>
    <source>
        <strain evidence="1 2">CB4</strain>
    </source>
</reference>